<name>S3C3T9_OPHP1</name>
<feature type="region of interest" description="Disordered" evidence="1">
    <location>
        <begin position="361"/>
        <end position="408"/>
    </location>
</feature>
<dbReference type="EMBL" id="KE148151">
    <property type="protein sequence ID" value="EPE07457.1"/>
    <property type="molecule type" value="Genomic_DNA"/>
</dbReference>
<protein>
    <recommendedName>
        <fullName evidence="2">Myb-like DNA-binding domain-containing protein</fullName>
    </recommendedName>
</protein>
<dbReference type="STRING" id="1262450.S3C3T9"/>
<reference evidence="3 4" key="1">
    <citation type="journal article" date="2013" name="BMC Genomics">
        <title>The genome and transcriptome of the pine saprophyte Ophiostoma piceae, and a comparison with the bark beetle-associated pine pathogen Grosmannia clavigera.</title>
        <authorList>
            <person name="Haridas S."/>
            <person name="Wang Y."/>
            <person name="Lim L."/>
            <person name="Massoumi Alamouti S."/>
            <person name="Jackman S."/>
            <person name="Docking R."/>
            <person name="Robertson G."/>
            <person name="Birol I."/>
            <person name="Bohlmann J."/>
            <person name="Breuil C."/>
        </authorList>
    </citation>
    <scope>NUCLEOTIDE SEQUENCE [LARGE SCALE GENOMIC DNA]</scope>
    <source>
        <strain evidence="3 4">UAMH 11346</strain>
    </source>
</reference>
<accession>S3C3T9</accession>
<dbReference type="eggNOG" id="ENOG502QU1R">
    <property type="taxonomic scope" value="Eukaryota"/>
</dbReference>
<dbReference type="OrthoDB" id="3944408at2759"/>
<dbReference type="Proteomes" id="UP000016923">
    <property type="component" value="Unassembled WGS sequence"/>
</dbReference>
<feature type="compositionally biased region" description="Polar residues" evidence="1">
    <location>
        <begin position="1"/>
        <end position="20"/>
    </location>
</feature>
<keyword evidence="4" id="KW-1185">Reference proteome</keyword>
<feature type="compositionally biased region" description="Basic and acidic residues" evidence="1">
    <location>
        <begin position="189"/>
        <end position="207"/>
    </location>
</feature>
<dbReference type="InterPro" id="IPR054505">
    <property type="entry name" value="Myb_DNA-bind_8"/>
</dbReference>
<feature type="compositionally biased region" description="Low complexity" evidence="1">
    <location>
        <begin position="110"/>
        <end position="122"/>
    </location>
</feature>
<dbReference type="HOGENOM" id="CLU_542026_0_0_1"/>
<feature type="compositionally biased region" description="Basic and acidic residues" evidence="1">
    <location>
        <begin position="159"/>
        <end position="168"/>
    </location>
</feature>
<evidence type="ECO:0000313" key="3">
    <source>
        <dbReference type="EMBL" id="EPE07457.1"/>
    </source>
</evidence>
<dbReference type="AlphaFoldDB" id="S3C3T9"/>
<proteinExistence type="predicted"/>
<feature type="region of interest" description="Disordered" evidence="1">
    <location>
        <begin position="189"/>
        <end position="250"/>
    </location>
</feature>
<evidence type="ECO:0000259" key="2">
    <source>
        <dbReference type="Pfam" id="PF22980"/>
    </source>
</evidence>
<dbReference type="Pfam" id="PF22980">
    <property type="entry name" value="Myb_DNA-bind_8"/>
    <property type="match status" value="1"/>
</dbReference>
<evidence type="ECO:0000313" key="4">
    <source>
        <dbReference type="Proteomes" id="UP000016923"/>
    </source>
</evidence>
<feature type="compositionally biased region" description="Low complexity" evidence="1">
    <location>
        <begin position="21"/>
        <end position="45"/>
    </location>
</feature>
<dbReference type="VEuPathDB" id="FungiDB:F503_08108"/>
<gene>
    <name evidence="3" type="ORF">F503_08108</name>
</gene>
<sequence>MASSKQTQAVSTNANTTKRMSTPGSSVSAAASGSTAGAASTTPGVNPDKAIARLLYAMLKQKSLKDIDWNQVASDPVLLEGISNGHAARMRYSRFRNAVENSKSAKRQPKSSASAASDAKASCNRVTKRKSVGARKVADEDGDDRRDADGDTEEDDDEHYTGKGKENRYQQCKAFETFKAERSVAAKIPKHPELDTPRGARMPKEDPDVMDPQVSFSSLPSPPMESENTMDFTDESPLIGQEPLFPSAAPAASTRDRLLILKKRKAAMHSPTMDMETTLHQIPQVPQAQAQAHSHMRYGLPDMGAGLGLSLGASRIHSMPLLHSPHHKQDFSSMPGYSGGVEMMRHHSAGSLSGLAGAGISQPHQAHQAHQPHHIVSSNGPLLSHPRTRLLTPSSDDHQQQQQHHQQQLNFLNQKHMPSLAVNDFLAFGAPFSVSSMNQANANQNPSINEGATPHTQWTSTPFASPPLGDTLDSTLSNTLDMSPYMASGMDFGATGDGSMDPIMNSIDPSTSLFAIADDTQQQPQNSEQYMAHAFAKHSNGWDAMISQGPHV</sequence>
<feature type="region of interest" description="Disordered" evidence="1">
    <location>
        <begin position="98"/>
        <end position="168"/>
    </location>
</feature>
<feature type="compositionally biased region" description="Basic and acidic residues" evidence="1">
    <location>
        <begin position="136"/>
        <end position="149"/>
    </location>
</feature>
<feature type="region of interest" description="Disordered" evidence="1">
    <location>
        <begin position="1"/>
        <end position="46"/>
    </location>
</feature>
<organism evidence="3 4">
    <name type="scientific">Ophiostoma piceae (strain UAMH 11346)</name>
    <name type="common">Sap stain fungus</name>
    <dbReference type="NCBI Taxonomy" id="1262450"/>
    <lineage>
        <taxon>Eukaryota</taxon>
        <taxon>Fungi</taxon>
        <taxon>Dikarya</taxon>
        <taxon>Ascomycota</taxon>
        <taxon>Pezizomycotina</taxon>
        <taxon>Sordariomycetes</taxon>
        <taxon>Sordariomycetidae</taxon>
        <taxon>Ophiostomatales</taxon>
        <taxon>Ophiostomataceae</taxon>
        <taxon>Ophiostoma</taxon>
    </lineage>
</organism>
<evidence type="ECO:0000256" key="1">
    <source>
        <dbReference type="SAM" id="MobiDB-lite"/>
    </source>
</evidence>
<feature type="domain" description="Myb-like DNA-binding" evidence="2">
    <location>
        <begin position="52"/>
        <end position="100"/>
    </location>
</feature>